<keyword evidence="1" id="KW-0472">Membrane</keyword>
<evidence type="ECO:0000313" key="3">
    <source>
        <dbReference type="Proteomes" id="UP000295210"/>
    </source>
</evidence>
<dbReference type="Proteomes" id="UP000295210">
    <property type="component" value="Unassembled WGS sequence"/>
</dbReference>
<comment type="caution">
    <text evidence="2">The sequence shown here is derived from an EMBL/GenBank/DDBJ whole genome shotgun (WGS) entry which is preliminary data.</text>
</comment>
<dbReference type="EMBL" id="SMGK01000003">
    <property type="protein sequence ID" value="TCK72509.1"/>
    <property type="molecule type" value="Genomic_DNA"/>
</dbReference>
<proteinExistence type="predicted"/>
<protein>
    <submittedName>
        <fullName evidence="2">Uncharacterized protein</fullName>
    </submittedName>
</protein>
<keyword evidence="3" id="KW-1185">Reference proteome</keyword>
<reference evidence="2 3" key="1">
    <citation type="submission" date="2019-03" db="EMBL/GenBank/DDBJ databases">
        <title>Genomic Encyclopedia of Type Strains, Phase IV (KMG-IV): sequencing the most valuable type-strain genomes for metagenomic binning, comparative biology and taxonomic classification.</title>
        <authorList>
            <person name="Goeker M."/>
        </authorList>
    </citation>
    <scope>NUCLEOTIDE SEQUENCE [LARGE SCALE GENOMIC DNA]</scope>
    <source>
        <strain evidence="2 3">DSM 103428</strain>
    </source>
</reference>
<evidence type="ECO:0000256" key="1">
    <source>
        <dbReference type="SAM" id="Phobius"/>
    </source>
</evidence>
<evidence type="ECO:0000313" key="2">
    <source>
        <dbReference type="EMBL" id="TCK72509.1"/>
    </source>
</evidence>
<keyword evidence="1" id="KW-0812">Transmembrane</keyword>
<keyword evidence="1" id="KW-1133">Transmembrane helix</keyword>
<dbReference type="AlphaFoldDB" id="A0A4R1L842"/>
<sequence length="61" mass="6730">MAAPCCEKKGNPKLFLLSGVLFLIAGVGSAFGPHKSVGFLWVTLGVLYVALWWRKRPVDQR</sequence>
<gene>
    <name evidence="2" type="ORF">C7378_2091</name>
</gene>
<organism evidence="2 3">
    <name type="scientific">Acidipila rosea</name>
    <dbReference type="NCBI Taxonomy" id="768535"/>
    <lineage>
        <taxon>Bacteria</taxon>
        <taxon>Pseudomonadati</taxon>
        <taxon>Acidobacteriota</taxon>
        <taxon>Terriglobia</taxon>
        <taxon>Terriglobales</taxon>
        <taxon>Acidobacteriaceae</taxon>
        <taxon>Acidipila</taxon>
    </lineage>
</organism>
<feature type="transmembrane region" description="Helical" evidence="1">
    <location>
        <begin position="12"/>
        <end position="31"/>
    </location>
</feature>
<feature type="transmembrane region" description="Helical" evidence="1">
    <location>
        <begin position="37"/>
        <end position="53"/>
    </location>
</feature>
<accession>A0A4R1L842</accession>
<dbReference type="RefSeq" id="WP_131995902.1">
    <property type="nucleotide sequence ID" value="NZ_SMGK01000003.1"/>
</dbReference>
<name>A0A4R1L842_9BACT</name>